<dbReference type="EMBL" id="CAJZBQ010000011">
    <property type="protein sequence ID" value="CAG9314102.1"/>
    <property type="molecule type" value="Genomic_DNA"/>
</dbReference>
<keyword evidence="4" id="KW-1185">Reference proteome</keyword>
<feature type="region of interest" description="Disordered" evidence="2">
    <location>
        <begin position="1"/>
        <end position="29"/>
    </location>
</feature>
<comment type="caution">
    <text evidence="3">The sequence shown here is derived from an EMBL/GenBank/DDBJ whole genome shotgun (WGS) entry which is preliminary data.</text>
</comment>
<gene>
    <name evidence="3" type="ORF">BSTOLATCC_MIC9899</name>
</gene>
<organism evidence="3 4">
    <name type="scientific">Blepharisma stoltei</name>
    <dbReference type="NCBI Taxonomy" id="1481888"/>
    <lineage>
        <taxon>Eukaryota</taxon>
        <taxon>Sar</taxon>
        <taxon>Alveolata</taxon>
        <taxon>Ciliophora</taxon>
        <taxon>Postciliodesmatophora</taxon>
        <taxon>Heterotrichea</taxon>
        <taxon>Heterotrichida</taxon>
        <taxon>Blepharismidae</taxon>
        <taxon>Blepharisma</taxon>
    </lineage>
</organism>
<evidence type="ECO:0000256" key="2">
    <source>
        <dbReference type="SAM" id="MobiDB-lite"/>
    </source>
</evidence>
<feature type="coiled-coil region" evidence="1">
    <location>
        <begin position="176"/>
        <end position="217"/>
    </location>
</feature>
<dbReference type="Proteomes" id="UP001162131">
    <property type="component" value="Unassembled WGS sequence"/>
</dbReference>
<accession>A0AAU9II11</accession>
<evidence type="ECO:0000313" key="4">
    <source>
        <dbReference type="Proteomes" id="UP001162131"/>
    </source>
</evidence>
<keyword evidence="1" id="KW-0175">Coiled coil</keyword>
<evidence type="ECO:0000313" key="3">
    <source>
        <dbReference type="EMBL" id="CAG9314102.1"/>
    </source>
</evidence>
<dbReference type="AlphaFoldDB" id="A0AAU9II11"/>
<proteinExistence type="predicted"/>
<evidence type="ECO:0000256" key="1">
    <source>
        <dbReference type="SAM" id="Coils"/>
    </source>
</evidence>
<sequence>MSAKKSGLNRKVPQFSVPLPPSSLQQRSQNTYRLTPDLLLMDRESAKSDNYFNTMEIYSMPETAKLTVQNPPTMQDFMRQTTEIGEEIKQISELFKQISPQRSKKAKTLKDDEEIVWEDIDKILVQNSIQPLSMVADSDPPVPEYSSLASTVVSLARLVSQSPYIQDSLKYNNSIVSELRADVTKLKKENKSLRHELRKIKSEKVSLLEENMKLKSNTEMVSRNEGEIFKTFIHRSFDPNHYTDRKIMSLISMYEKNKLEFEKELIDLKSQILAYRSQEAYSNRSSAQYDWNATRSSTNSPDFLNNSLKSIFEVLTVSNTQEALHSIEKMQDVIKVIPNIEKFVSLVYNELLPSSSSSSNTHDIGFYMERIIPSIRSMKNSLDSAKKLRQILCENLDLSPDTTDEVIVDKTLAIKHFRKLFGETENDLENIEEVYIFVYEMKNFLSHTKELLGTKNDISINLLINEIIAKLTDN</sequence>
<protein>
    <submittedName>
        <fullName evidence="3">Uncharacterized protein</fullName>
    </submittedName>
</protein>
<name>A0AAU9II11_9CILI</name>
<reference evidence="3" key="1">
    <citation type="submission" date="2021-09" db="EMBL/GenBank/DDBJ databases">
        <authorList>
            <consortium name="AG Swart"/>
            <person name="Singh M."/>
            <person name="Singh A."/>
            <person name="Seah K."/>
            <person name="Emmerich C."/>
        </authorList>
    </citation>
    <scope>NUCLEOTIDE SEQUENCE</scope>
    <source>
        <strain evidence="3">ATCC30299</strain>
    </source>
</reference>